<reference evidence="12" key="1">
    <citation type="submission" date="2016-10" db="EMBL/GenBank/DDBJ databases">
        <authorList>
            <person name="de Groot N.N."/>
        </authorList>
    </citation>
    <scope>NUCLEOTIDE SEQUENCE</scope>
</reference>
<dbReference type="PANTHER" id="PTHR10642">
    <property type="entry name" value="RIBONUCLEASE H1"/>
    <property type="match status" value="1"/>
</dbReference>
<keyword evidence="10" id="KW-0460">Magnesium</keyword>
<comment type="cofactor">
    <cofactor evidence="2">
        <name>Mg(2+)</name>
        <dbReference type="ChEBI" id="CHEBI:18420"/>
    </cofactor>
</comment>
<evidence type="ECO:0000256" key="8">
    <source>
        <dbReference type="ARBA" id="ARBA00022759"/>
    </source>
</evidence>
<evidence type="ECO:0000256" key="3">
    <source>
        <dbReference type="ARBA" id="ARBA00005300"/>
    </source>
</evidence>
<sequence>MIVNSKFIEMGMINSTLNKAQFEILGQSYPPVEGWESLVIDKELSTKDTNLFLLLRGKLALKAQEQIIKNYQLLADFHKQKREKKEEPKEEKIVATDTLTIYCDGACKGNPGKSGSGLAIYYSKSKPTLLYGEYAEQGTNNTAELNALYKALLIALESEPSKVTICCDSKYSIDCISNWAYGWKRKGWRKKSGEIKNLEIIKLAHELYDGLKDRVVIKHVKGHSGVEGNELADRMAVYAIISKNNGYERYDYESVDEVLRMSED</sequence>
<dbReference type="GO" id="GO:0003676">
    <property type="term" value="F:nucleic acid binding"/>
    <property type="evidence" value="ECO:0007669"/>
    <property type="project" value="InterPro"/>
</dbReference>
<keyword evidence="7" id="KW-0479">Metal-binding</keyword>
<evidence type="ECO:0000259" key="11">
    <source>
        <dbReference type="PROSITE" id="PS50879"/>
    </source>
</evidence>
<protein>
    <recommendedName>
        <fullName evidence="5">ribonuclease H</fullName>
        <ecNumber evidence="5">3.1.26.4</ecNumber>
    </recommendedName>
</protein>
<dbReference type="InterPro" id="IPR012337">
    <property type="entry name" value="RNaseH-like_sf"/>
</dbReference>
<dbReference type="GO" id="GO:0004523">
    <property type="term" value="F:RNA-DNA hybrid ribonuclease activity"/>
    <property type="evidence" value="ECO:0007669"/>
    <property type="project" value="UniProtKB-EC"/>
</dbReference>
<evidence type="ECO:0000256" key="7">
    <source>
        <dbReference type="ARBA" id="ARBA00022723"/>
    </source>
</evidence>
<dbReference type="PANTHER" id="PTHR10642:SF26">
    <property type="entry name" value="RIBONUCLEASE H1"/>
    <property type="match status" value="1"/>
</dbReference>
<proteinExistence type="inferred from homology"/>
<dbReference type="CDD" id="cd09278">
    <property type="entry name" value="RNase_HI_prokaryote_like"/>
    <property type="match status" value="1"/>
</dbReference>
<comment type="similarity">
    <text evidence="3">Belongs to the RNase H family.</text>
</comment>
<dbReference type="EC" id="3.1.26.4" evidence="5"/>
<keyword evidence="8" id="KW-0255">Endonuclease</keyword>
<evidence type="ECO:0000313" key="12">
    <source>
        <dbReference type="EMBL" id="SFV50783.1"/>
    </source>
</evidence>
<feature type="domain" description="RNase H type-1" evidence="11">
    <location>
        <begin position="95"/>
        <end position="241"/>
    </location>
</feature>
<evidence type="ECO:0000256" key="10">
    <source>
        <dbReference type="ARBA" id="ARBA00022842"/>
    </source>
</evidence>
<dbReference type="AlphaFoldDB" id="A0A1W1BBC4"/>
<dbReference type="InterPro" id="IPR036397">
    <property type="entry name" value="RNaseH_sf"/>
</dbReference>
<accession>A0A1W1BBC4</accession>
<dbReference type="PROSITE" id="PS50879">
    <property type="entry name" value="RNASE_H_1"/>
    <property type="match status" value="1"/>
</dbReference>
<dbReference type="InterPro" id="IPR022892">
    <property type="entry name" value="RNaseHI"/>
</dbReference>
<dbReference type="InterPro" id="IPR002156">
    <property type="entry name" value="RNaseH_domain"/>
</dbReference>
<comment type="catalytic activity">
    <reaction evidence="1">
        <text>Endonucleolytic cleavage to 5'-phosphomonoester.</text>
        <dbReference type="EC" id="3.1.26.4"/>
    </reaction>
</comment>
<dbReference type="SUPFAM" id="SSF53098">
    <property type="entry name" value="Ribonuclease H-like"/>
    <property type="match status" value="1"/>
</dbReference>
<evidence type="ECO:0000256" key="4">
    <source>
        <dbReference type="ARBA" id="ARBA00011245"/>
    </source>
</evidence>
<keyword evidence="9" id="KW-0378">Hydrolase</keyword>
<dbReference type="Gene3D" id="3.30.420.10">
    <property type="entry name" value="Ribonuclease H-like superfamily/Ribonuclease H"/>
    <property type="match status" value="1"/>
</dbReference>
<dbReference type="GO" id="GO:0046872">
    <property type="term" value="F:metal ion binding"/>
    <property type="evidence" value="ECO:0007669"/>
    <property type="project" value="UniProtKB-KW"/>
</dbReference>
<dbReference type="GO" id="GO:0043137">
    <property type="term" value="P:DNA replication, removal of RNA primer"/>
    <property type="evidence" value="ECO:0007669"/>
    <property type="project" value="TreeGrafter"/>
</dbReference>
<organism evidence="12">
    <name type="scientific">hydrothermal vent metagenome</name>
    <dbReference type="NCBI Taxonomy" id="652676"/>
    <lineage>
        <taxon>unclassified sequences</taxon>
        <taxon>metagenomes</taxon>
        <taxon>ecological metagenomes</taxon>
    </lineage>
</organism>
<evidence type="ECO:0000256" key="2">
    <source>
        <dbReference type="ARBA" id="ARBA00001946"/>
    </source>
</evidence>
<dbReference type="EMBL" id="FPHE01000013">
    <property type="protein sequence ID" value="SFV50783.1"/>
    <property type="molecule type" value="Genomic_DNA"/>
</dbReference>
<gene>
    <name evidence="12" type="ORF">MNB_SV-12-90</name>
</gene>
<evidence type="ECO:0000256" key="1">
    <source>
        <dbReference type="ARBA" id="ARBA00000077"/>
    </source>
</evidence>
<comment type="subunit">
    <text evidence="4">Monomer.</text>
</comment>
<evidence type="ECO:0000256" key="6">
    <source>
        <dbReference type="ARBA" id="ARBA00022722"/>
    </source>
</evidence>
<keyword evidence="6" id="KW-0540">Nuclease</keyword>
<name>A0A1W1BBC4_9ZZZZ</name>
<dbReference type="Pfam" id="PF00075">
    <property type="entry name" value="RNase_H"/>
    <property type="match status" value="1"/>
</dbReference>
<evidence type="ECO:0000256" key="5">
    <source>
        <dbReference type="ARBA" id="ARBA00012180"/>
    </source>
</evidence>
<evidence type="ECO:0000256" key="9">
    <source>
        <dbReference type="ARBA" id="ARBA00022801"/>
    </source>
</evidence>
<dbReference type="InterPro" id="IPR050092">
    <property type="entry name" value="RNase_H"/>
</dbReference>